<keyword evidence="2" id="KW-1185">Reference proteome</keyword>
<gene>
    <name evidence="1" type="ORF">DPMN_127659</name>
</gene>
<evidence type="ECO:0000313" key="1">
    <source>
        <dbReference type="EMBL" id="KAH3825779.1"/>
    </source>
</evidence>
<evidence type="ECO:0000313" key="2">
    <source>
        <dbReference type="Proteomes" id="UP000828390"/>
    </source>
</evidence>
<sequence>MLNATIHLYGRHCLKKPLKWQAPLMLNLHFHAQDDSRTALMHRLLPYLTTGGSIYINHLRTIYLQSSNNGFYKEMKDMPYSTYYQIVSKTSMINKQMQSSLQHRLTLKLTWKHFIEKFSVERSAVNRHRFHLRLI</sequence>
<name>A0A9D4H2F3_DREPO</name>
<comment type="caution">
    <text evidence="1">The sequence shown here is derived from an EMBL/GenBank/DDBJ whole genome shotgun (WGS) entry which is preliminary data.</text>
</comment>
<reference evidence="1" key="2">
    <citation type="submission" date="2020-11" db="EMBL/GenBank/DDBJ databases">
        <authorList>
            <person name="McCartney M.A."/>
            <person name="Auch B."/>
            <person name="Kono T."/>
            <person name="Mallez S."/>
            <person name="Becker A."/>
            <person name="Gohl D.M."/>
            <person name="Silverstein K.A.T."/>
            <person name="Koren S."/>
            <person name="Bechman K.B."/>
            <person name="Herman A."/>
            <person name="Abrahante J.E."/>
            <person name="Garbe J."/>
        </authorList>
    </citation>
    <scope>NUCLEOTIDE SEQUENCE</scope>
    <source>
        <strain evidence="1">Duluth1</strain>
        <tissue evidence="1">Whole animal</tissue>
    </source>
</reference>
<protein>
    <submittedName>
        <fullName evidence="1">Uncharacterized protein</fullName>
    </submittedName>
</protein>
<dbReference type="EMBL" id="JAIWYP010000005">
    <property type="protein sequence ID" value="KAH3825779.1"/>
    <property type="molecule type" value="Genomic_DNA"/>
</dbReference>
<organism evidence="1 2">
    <name type="scientific">Dreissena polymorpha</name>
    <name type="common">Zebra mussel</name>
    <name type="synonym">Mytilus polymorpha</name>
    <dbReference type="NCBI Taxonomy" id="45954"/>
    <lineage>
        <taxon>Eukaryota</taxon>
        <taxon>Metazoa</taxon>
        <taxon>Spiralia</taxon>
        <taxon>Lophotrochozoa</taxon>
        <taxon>Mollusca</taxon>
        <taxon>Bivalvia</taxon>
        <taxon>Autobranchia</taxon>
        <taxon>Heteroconchia</taxon>
        <taxon>Euheterodonta</taxon>
        <taxon>Imparidentia</taxon>
        <taxon>Neoheterodontei</taxon>
        <taxon>Myida</taxon>
        <taxon>Dreissenoidea</taxon>
        <taxon>Dreissenidae</taxon>
        <taxon>Dreissena</taxon>
    </lineage>
</organism>
<reference evidence="1" key="1">
    <citation type="journal article" date="2019" name="bioRxiv">
        <title>The Genome of the Zebra Mussel, Dreissena polymorpha: A Resource for Invasive Species Research.</title>
        <authorList>
            <person name="McCartney M.A."/>
            <person name="Auch B."/>
            <person name="Kono T."/>
            <person name="Mallez S."/>
            <person name="Zhang Y."/>
            <person name="Obille A."/>
            <person name="Becker A."/>
            <person name="Abrahante J.E."/>
            <person name="Garbe J."/>
            <person name="Badalamenti J.P."/>
            <person name="Herman A."/>
            <person name="Mangelson H."/>
            <person name="Liachko I."/>
            <person name="Sullivan S."/>
            <person name="Sone E.D."/>
            <person name="Koren S."/>
            <person name="Silverstein K.A.T."/>
            <person name="Beckman K.B."/>
            <person name="Gohl D.M."/>
        </authorList>
    </citation>
    <scope>NUCLEOTIDE SEQUENCE</scope>
    <source>
        <strain evidence="1">Duluth1</strain>
        <tissue evidence="1">Whole animal</tissue>
    </source>
</reference>
<dbReference type="Proteomes" id="UP000828390">
    <property type="component" value="Unassembled WGS sequence"/>
</dbReference>
<proteinExistence type="predicted"/>
<dbReference type="AlphaFoldDB" id="A0A9D4H2F3"/>
<accession>A0A9D4H2F3</accession>